<evidence type="ECO:0000313" key="1">
    <source>
        <dbReference type="EMBL" id="HJG36730.1"/>
    </source>
</evidence>
<proteinExistence type="predicted"/>
<gene>
    <name evidence="1" type="ORF">K8V70_02540</name>
</gene>
<comment type="caution">
    <text evidence="1">The sequence shown here is derived from an EMBL/GenBank/DDBJ whole genome shotgun (WGS) entry which is preliminary data.</text>
</comment>
<evidence type="ECO:0000313" key="2">
    <source>
        <dbReference type="Proteomes" id="UP000753256"/>
    </source>
</evidence>
<dbReference type="AlphaFoldDB" id="A0A921ITW9"/>
<protein>
    <submittedName>
        <fullName evidence="1">Uncharacterized protein</fullName>
    </submittedName>
</protein>
<reference evidence="1" key="1">
    <citation type="journal article" date="2021" name="PeerJ">
        <title>Extensive microbial diversity within the chicken gut microbiome revealed by metagenomics and culture.</title>
        <authorList>
            <person name="Gilroy R."/>
            <person name="Ravi A."/>
            <person name="Getino M."/>
            <person name="Pursley I."/>
            <person name="Horton D.L."/>
            <person name="Alikhan N.F."/>
            <person name="Baker D."/>
            <person name="Gharbi K."/>
            <person name="Hall N."/>
            <person name="Watson M."/>
            <person name="Adriaenssens E.M."/>
            <person name="Foster-Nyarko E."/>
            <person name="Jarju S."/>
            <person name="Secka A."/>
            <person name="Antonio M."/>
            <person name="Oren A."/>
            <person name="Chaudhuri R.R."/>
            <person name="La Ragione R."/>
            <person name="Hildebrand F."/>
            <person name="Pallen M.J."/>
        </authorList>
    </citation>
    <scope>NUCLEOTIDE SEQUENCE</scope>
    <source>
        <strain evidence="1">ChiHjej13B12-9602</strain>
    </source>
</reference>
<accession>A0A921ITW9</accession>
<organism evidence="1 2">
    <name type="scientific">Enorma phocaeensis</name>
    <dbReference type="NCBI Taxonomy" id="1871019"/>
    <lineage>
        <taxon>Bacteria</taxon>
        <taxon>Bacillati</taxon>
        <taxon>Actinomycetota</taxon>
        <taxon>Coriobacteriia</taxon>
        <taxon>Coriobacteriales</taxon>
        <taxon>Coriobacteriaceae</taxon>
        <taxon>Enorma</taxon>
    </lineage>
</organism>
<reference evidence="1" key="2">
    <citation type="submission" date="2021-09" db="EMBL/GenBank/DDBJ databases">
        <authorList>
            <person name="Gilroy R."/>
        </authorList>
    </citation>
    <scope>NUCLEOTIDE SEQUENCE</scope>
    <source>
        <strain evidence="1">ChiHjej13B12-9602</strain>
    </source>
</reference>
<sequence length="105" mass="11596">MEWLGAGESDGSGLVGRVDDLLDVGEKLRRFLNFIDENGRTVALEEERGVFLRRLPDSGLTTNIRSKVQAGKTQDIGQGWLSAAYRKTNCMSCEAAEYIPAGNRF</sequence>
<dbReference type="EMBL" id="DYUZ01000009">
    <property type="protein sequence ID" value="HJG36730.1"/>
    <property type="molecule type" value="Genomic_DNA"/>
</dbReference>
<dbReference type="RefSeq" id="WP_273189054.1">
    <property type="nucleotide sequence ID" value="NZ_DYUZ01000009.1"/>
</dbReference>
<name>A0A921ITW9_9ACTN</name>
<dbReference type="Proteomes" id="UP000753256">
    <property type="component" value="Unassembled WGS sequence"/>
</dbReference>